<reference evidence="2" key="1">
    <citation type="submission" date="2022-11" db="UniProtKB">
        <authorList>
            <consortium name="WormBaseParasite"/>
        </authorList>
    </citation>
    <scope>IDENTIFICATION</scope>
</reference>
<name>A0A915J1M9_ROMCU</name>
<evidence type="ECO:0000313" key="2">
    <source>
        <dbReference type="WBParaSite" id="nRc.2.0.1.t19602-RA"/>
    </source>
</evidence>
<evidence type="ECO:0000313" key="1">
    <source>
        <dbReference type="Proteomes" id="UP000887565"/>
    </source>
</evidence>
<keyword evidence="1" id="KW-1185">Reference proteome</keyword>
<proteinExistence type="predicted"/>
<dbReference type="AlphaFoldDB" id="A0A915J1M9"/>
<sequence length="126" mass="14795">MQIGYHNGYLNHIIVLVLLKSSDCSKSIHRKRPELFGCILLYWKFTSIYYHFVYLRLDNVTWYEPGYGPMHMPESGKCYCRNLLPALSSCRSRPIQAAETDIINFRPMVEYQDAYHKTSTVSTYKT</sequence>
<accession>A0A915J1M9</accession>
<protein>
    <submittedName>
        <fullName evidence="2">Uncharacterized protein</fullName>
    </submittedName>
</protein>
<dbReference type="Proteomes" id="UP000887565">
    <property type="component" value="Unplaced"/>
</dbReference>
<organism evidence="1 2">
    <name type="scientific">Romanomermis culicivorax</name>
    <name type="common">Nematode worm</name>
    <dbReference type="NCBI Taxonomy" id="13658"/>
    <lineage>
        <taxon>Eukaryota</taxon>
        <taxon>Metazoa</taxon>
        <taxon>Ecdysozoa</taxon>
        <taxon>Nematoda</taxon>
        <taxon>Enoplea</taxon>
        <taxon>Dorylaimia</taxon>
        <taxon>Mermithida</taxon>
        <taxon>Mermithoidea</taxon>
        <taxon>Mermithidae</taxon>
        <taxon>Romanomermis</taxon>
    </lineage>
</organism>
<dbReference type="WBParaSite" id="nRc.2.0.1.t19602-RA">
    <property type="protein sequence ID" value="nRc.2.0.1.t19602-RA"/>
    <property type="gene ID" value="nRc.2.0.1.g19602"/>
</dbReference>